<keyword evidence="9" id="KW-0694">RNA-binding</keyword>
<keyword evidence="5" id="KW-0808">Transferase</keyword>
<dbReference type="InterPro" id="IPR013217">
    <property type="entry name" value="Methyltransf_12"/>
</dbReference>
<dbReference type="InterPro" id="IPR024026">
    <property type="entry name" value="3'-RNA_MeTfrase_Hen1_bac"/>
</dbReference>
<dbReference type="Gene3D" id="3.40.50.150">
    <property type="entry name" value="Vaccinia Virus protein VP39"/>
    <property type="match status" value="1"/>
</dbReference>
<evidence type="ECO:0000256" key="9">
    <source>
        <dbReference type="ARBA" id="ARBA00022884"/>
    </source>
</evidence>
<keyword evidence="4" id="KW-0489">Methyltransferase</keyword>
<dbReference type="Gene3D" id="3.30.1610.20">
    <property type="entry name" value="Hen1, N-terminal domain"/>
    <property type="match status" value="1"/>
</dbReference>
<dbReference type="NCBIfam" id="TIGR04074">
    <property type="entry name" value="bacter_Hen1"/>
    <property type="match status" value="1"/>
</dbReference>
<reference evidence="15 16" key="1">
    <citation type="submission" date="2024-02" db="EMBL/GenBank/DDBJ databases">
        <title>Deinococcus xinjiangensis NBRC 107630.</title>
        <authorList>
            <person name="Ichikawa N."/>
            <person name="Katano-Makiyama Y."/>
            <person name="Hidaka K."/>
        </authorList>
    </citation>
    <scope>NUCLEOTIDE SEQUENCE [LARGE SCALE GENOMIC DNA]</scope>
    <source>
        <strain evidence="15 16">NBRC 107630</strain>
    </source>
</reference>
<evidence type="ECO:0000256" key="3">
    <source>
        <dbReference type="ARBA" id="ARBA00021330"/>
    </source>
</evidence>
<keyword evidence="16" id="KW-1185">Reference proteome</keyword>
<evidence type="ECO:0000256" key="10">
    <source>
        <dbReference type="ARBA" id="ARBA00023158"/>
    </source>
</evidence>
<feature type="domain" description="Methyltransferase type 12" evidence="13">
    <location>
        <begin position="281"/>
        <end position="382"/>
    </location>
</feature>
<evidence type="ECO:0000313" key="16">
    <source>
        <dbReference type="Proteomes" id="UP001458946"/>
    </source>
</evidence>
<feature type="domain" description="Hen1 N-terminal" evidence="14">
    <location>
        <begin position="1"/>
        <end position="232"/>
    </location>
</feature>
<comment type="catalytic activity">
    <reaction evidence="12">
        <text>small RNA 3'-end nucleotide + S-adenosyl-L-methionine = small RNA 3'-end 2'-O-methylnucleotide + S-adenosyl-L-homocysteine + H(+)</text>
        <dbReference type="Rhea" id="RHEA:37887"/>
        <dbReference type="Rhea" id="RHEA-COMP:10415"/>
        <dbReference type="Rhea" id="RHEA-COMP:10416"/>
        <dbReference type="ChEBI" id="CHEBI:15378"/>
        <dbReference type="ChEBI" id="CHEBI:57856"/>
        <dbReference type="ChEBI" id="CHEBI:59789"/>
        <dbReference type="ChEBI" id="CHEBI:74896"/>
        <dbReference type="ChEBI" id="CHEBI:74898"/>
        <dbReference type="EC" id="2.1.1.386"/>
    </reaction>
</comment>
<evidence type="ECO:0000256" key="7">
    <source>
        <dbReference type="ARBA" id="ARBA00022723"/>
    </source>
</evidence>
<evidence type="ECO:0000313" key="15">
    <source>
        <dbReference type="EMBL" id="GAA5504170.1"/>
    </source>
</evidence>
<evidence type="ECO:0000256" key="11">
    <source>
        <dbReference type="ARBA" id="ARBA00035025"/>
    </source>
</evidence>
<protein>
    <recommendedName>
        <fullName evidence="3">Small RNA 2'-O-methyltransferase</fullName>
        <ecNumber evidence="11">2.1.1.386</ecNumber>
    </recommendedName>
</protein>
<comment type="similarity">
    <text evidence="2">Belongs to the methyltransferase superfamily. HEN1 family.</text>
</comment>
<comment type="cofactor">
    <cofactor evidence="1">
        <name>Mg(2+)</name>
        <dbReference type="ChEBI" id="CHEBI:18420"/>
    </cofactor>
</comment>
<dbReference type="PANTHER" id="PTHR21404:SF3">
    <property type="entry name" value="SMALL RNA 2'-O-METHYLTRANSFERASE"/>
    <property type="match status" value="1"/>
</dbReference>
<evidence type="ECO:0000256" key="6">
    <source>
        <dbReference type="ARBA" id="ARBA00022691"/>
    </source>
</evidence>
<dbReference type="RefSeq" id="WP_353544136.1">
    <property type="nucleotide sequence ID" value="NZ_BAABRN010000093.1"/>
</dbReference>
<dbReference type="EMBL" id="BAABRN010000093">
    <property type="protein sequence ID" value="GAA5504170.1"/>
    <property type="molecule type" value="Genomic_DNA"/>
</dbReference>
<dbReference type="EC" id="2.1.1.386" evidence="11"/>
<evidence type="ECO:0000256" key="8">
    <source>
        <dbReference type="ARBA" id="ARBA00022842"/>
    </source>
</evidence>
<dbReference type="InterPro" id="IPR024740">
    <property type="entry name" value="Hen1_N"/>
</dbReference>
<evidence type="ECO:0000259" key="14">
    <source>
        <dbReference type="Pfam" id="PF12623"/>
    </source>
</evidence>
<keyword evidence="7" id="KW-0479">Metal-binding</keyword>
<comment type="caution">
    <text evidence="15">The sequence shown here is derived from an EMBL/GenBank/DDBJ whole genome shotgun (WGS) entry which is preliminary data.</text>
</comment>
<dbReference type="PANTHER" id="PTHR21404">
    <property type="entry name" value="HEN1"/>
    <property type="match status" value="1"/>
</dbReference>
<keyword evidence="6" id="KW-0949">S-adenosyl-L-methionine</keyword>
<sequence>MLLRLTLHSSGAEWSATDLGFLLHKHPDHPLTRTLSFGETQIFFPEATLTRCTAALLLEVDPVALSRQVEKSATSVPLEPYVNDRPYASGSFMAVALKDAFGTAMTGRSKERPELAAQALDFEAELPVVAVRRAGQARDWFGPLGYEVSETAIALDPDYPEWDDVSYVALTLRGTVRLQDLLAHLYVLLPALDGRKHYFMGDTEVDKLGRYGAGWLEQHPEREAIVRGYLRFAPLVGQMREQWQAGEESRPERAHVARLDAVAEWLLKLATETGQEQANVLDLGCGEGELLWRLLRHSIFRPIVGMDLSAQSLRRAADRLHLRERPEVAARVNLLQGSLTYPDSRLQGFDLAALVEVIEHLEPHRLPAVTAQIFGHISPRAIIVTTPNAEYNQVFGEEAGMRHHDHRFEWSRAEFAEWVSSVETDFSYRAEIGDLGETHPDYGPMTQLAVFRRAGGETK</sequence>
<evidence type="ECO:0000256" key="1">
    <source>
        <dbReference type="ARBA" id="ARBA00001946"/>
    </source>
</evidence>
<organism evidence="15 16">
    <name type="scientific">Deinococcus xinjiangensis</name>
    <dbReference type="NCBI Taxonomy" id="457454"/>
    <lineage>
        <taxon>Bacteria</taxon>
        <taxon>Thermotogati</taxon>
        <taxon>Deinococcota</taxon>
        <taxon>Deinococci</taxon>
        <taxon>Deinococcales</taxon>
        <taxon>Deinococcaceae</taxon>
        <taxon>Deinococcus</taxon>
    </lineage>
</organism>
<keyword evidence="8" id="KW-0460">Magnesium</keyword>
<dbReference type="CDD" id="cd02440">
    <property type="entry name" value="AdoMet_MTases"/>
    <property type="match status" value="1"/>
</dbReference>
<dbReference type="InterPro" id="IPR029063">
    <property type="entry name" value="SAM-dependent_MTases_sf"/>
</dbReference>
<evidence type="ECO:0000256" key="4">
    <source>
        <dbReference type="ARBA" id="ARBA00022603"/>
    </source>
</evidence>
<accession>A0ABP9VIU5</accession>
<proteinExistence type="inferred from homology"/>
<dbReference type="InterPro" id="IPR038546">
    <property type="entry name" value="Hen1_N_sf"/>
</dbReference>
<dbReference type="SUPFAM" id="SSF53335">
    <property type="entry name" value="S-adenosyl-L-methionine-dependent methyltransferases"/>
    <property type="match status" value="1"/>
</dbReference>
<evidence type="ECO:0000259" key="13">
    <source>
        <dbReference type="Pfam" id="PF08242"/>
    </source>
</evidence>
<dbReference type="Pfam" id="PF08242">
    <property type="entry name" value="Methyltransf_12"/>
    <property type="match status" value="1"/>
</dbReference>
<keyword evidence="10" id="KW-0943">RNA-mediated gene silencing</keyword>
<dbReference type="Proteomes" id="UP001458946">
    <property type="component" value="Unassembled WGS sequence"/>
</dbReference>
<evidence type="ECO:0000256" key="12">
    <source>
        <dbReference type="ARBA" id="ARBA00048418"/>
    </source>
</evidence>
<dbReference type="Pfam" id="PF12623">
    <property type="entry name" value="Hen1_L"/>
    <property type="match status" value="1"/>
</dbReference>
<gene>
    <name evidence="15" type="ORF">Dxin01_03939</name>
</gene>
<evidence type="ECO:0000256" key="5">
    <source>
        <dbReference type="ARBA" id="ARBA00022679"/>
    </source>
</evidence>
<dbReference type="InterPro" id="IPR026610">
    <property type="entry name" value="Hen1"/>
</dbReference>
<name>A0ABP9VIU5_9DEIO</name>
<evidence type="ECO:0000256" key="2">
    <source>
        <dbReference type="ARBA" id="ARBA00009026"/>
    </source>
</evidence>